<dbReference type="RefSeq" id="WP_125972334.1">
    <property type="nucleotide sequence ID" value="NZ_BAAADY010000019.1"/>
</dbReference>
<dbReference type="AlphaFoldDB" id="A0A7X6BD73"/>
<proteinExistence type="predicted"/>
<dbReference type="PRINTS" id="PR00412">
    <property type="entry name" value="EPOXHYDRLASE"/>
</dbReference>
<name>A0A7X6BD73_9SPHN</name>
<dbReference type="InterPro" id="IPR029058">
    <property type="entry name" value="AB_hydrolase_fold"/>
</dbReference>
<evidence type="ECO:0000313" key="4">
    <source>
        <dbReference type="Proteomes" id="UP000531251"/>
    </source>
</evidence>
<dbReference type="InterPro" id="IPR000639">
    <property type="entry name" value="Epox_hydrolase-like"/>
</dbReference>
<protein>
    <submittedName>
        <fullName evidence="3">Pimeloyl-ACP methyl ester carboxylesterase</fullName>
    </submittedName>
</protein>
<dbReference type="InterPro" id="IPR000073">
    <property type="entry name" value="AB_hydrolase_1"/>
</dbReference>
<dbReference type="PRINTS" id="PR00111">
    <property type="entry name" value="ABHYDROLASE"/>
</dbReference>
<feature type="domain" description="AB hydrolase-1" evidence="2">
    <location>
        <begin position="52"/>
        <end position="294"/>
    </location>
</feature>
<sequence>MFQQLAALALSAATPALPAPPLPSTSATTSFHKVQVEGVGIFYREAGPRDAPTIVLLHGFPSSSREFNNLIPLLATRYHLIAPDYPGFGQSDAPSPDTYGYSFDHLAQTTGALLDQLGIRRYSLYLHDYGAPVGYRMILAHPERLQALIVQNGNAYREGLGPKWTRIAEYWAAPAAHPEVVDAFLSFDATKQRHLAGTRHPERYDPDSWTDEAAHLALPGQRAIQAALLYDYRTNVAAYPVWQAWLRTHRPPTLVAWGANDPSFVAAGAEAYRRDLPDAEIQLLDAGHFALDEATDAIAQRILDFLARHPG</sequence>
<comment type="caution">
    <text evidence="3">The sequence shown here is derived from an EMBL/GenBank/DDBJ whole genome shotgun (WGS) entry which is preliminary data.</text>
</comment>
<dbReference type="Gene3D" id="3.40.50.1820">
    <property type="entry name" value="alpha/beta hydrolase"/>
    <property type="match status" value="1"/>
</dbReference>
<evidence type="ECO:0000313" key="3">
    <source>
        <dbReference type="EMBL" id="NJB98809.1"/>
    </source>
</evidence>
<dbReference type="InterPro" id="IPR051340">
    <property type="entry name" value="Haloalkane_dehalogenase"/>
</dbReference>
<dbReference type="PANTHER" id="PTHR42977">
    <property type="entry name" value="HYDROLASE-RELATED"/>
    <property type="match status" value="1"/>
</dbReference>
<accession>A0A7X6BD73</accession>
<dbReference type="SUPFAM" id="SSF53474">
    <property type="entry name" value="alpha/beta-Hydrolases"/>
    <property type="match status" value="1"/>
</dbReference>
<evidence type="ECO:0000256" key="1">
    <source>
        <dbReference type="SAM" id="SignalP"/>
    </source>
</evidence>
<dbReference type="Pfam" id="PF00561">
    <property type="entry name" value="Abhydrolase_1"/>
    <property type="match status" value="1"/>
</dbReference>
<reference evidence="3 4" key="1">
    <citation type="submission" date="2020-03" db="EMBL/GenBank/DDBJ databases">
        <title>Genomic Encyclopedia of Type Strains, Phase IV (KMG-IV): sequencing the most valuable type-strain genomes for metagenomic binning, comparative biology and taxonomic classification.</title>
        <authorList>
            <person name="Goeker M."/>
        </authorList>
    </citation>
    <scope>NUCLEOTIDE SEQUENCE [LARGE SCALE GENOMIC DNA]</scope>
    <source>
        <strain evidence="3 4">DSM 7225</strain>
    </source>
</reference>
<keyword evidence="1" id="KW-0732">Signal</keyword>
<feature type="signal peptide" evidence="1">
    <location>
        <begin position="1"/>
        <end position="18"/>
    </location>
</feature>
<dbReference type="Proteomes" id="UP000531251">
    <property type="component" value="Unassembled WGS sequence"/>
</dbReference>
<keyword evidence="4" id="KW-1185">Reference proteome</keyword>
<organism evidence="3 4">
    <name type="scientific">Sphingomonas trueperi</name>
    <dbReference type="NCBI Taxonomy" id="53317"/>
    <lineage>
        <taxon>Bacteria</taxon>
        <taxon>Pseudomonadati</taxon>
        <taxon>Pseudomonadota</taxon>
        <taxon>Alphaproteobacteria</taxon>
        <taxon>Sphingomonadales</taxon>
        <taxon>Sphingomonadaceae</taxon>
        <taxon>Sphingomonas</taxon>
    </lineage>
</organism>
<gene>
    <name evidence="3" type="ORF">GGR89_003146</name>
</gene>
<evidence type="ECO:0000259" key="2">
    <source>
        <dbReference type="Pfam" id="PF00561"/>
    </source>
</evidence>
<dbReference type="PANTHER" id="PTHR42977:SF1">
    <property type="entry name" value="BLR6576 PROTEIN"/>
    <property type="match status" value="1"/>
</dbReference>
<dbReference type="GO" id="GO:0004301">
    <property type="term" value="F:epoxide hydrolase activity"/>
    <property type="evidence" value="ECO:0007669"/>
    <property type="project" value="TreeGrafter"/>
</dbReference>
<dbReference type="EMBL" id="JAATJB010000010">
    <property type="protein sequence ID" value="NJB98809.1"/>
    <property type="molecule type" value="Genomic_DNA"/>
</dbReference>
<feature type="chain" id="PRO_5031423087" evidence="1">
    <location>
        <begin position="19"/>
        <end position="311"/>
    </location>
</feature>